<sequence>MFFCNICNNLIYFRKTELQSLICNICKNQKKPSSNMIIKYRIWTPGIITQSWNSNIIKLCLNPSSPIISRFKCNKCINTKLLFFLKKDRDSTIMYFFCSNCKRIYIKKI</sequence>
<dbReference type="AlphaFoldDB" id="A0A060DAN8"/>
<dbReference type="EMBL" id="CP006627">
    <property type="protein sequence ID" value="AIB09580.1"/>
    <property type="molecule type" value="Genomic_DNA"/>
</dbReference>
<dbReference type="Proteomes" id="UP000243670">
    <property type="component" value="Nucleomorph 1"/>
</dbReference>
<accession>A0A060DAN8</accession>
<keyword evidence="1" id="KW-0542">Nucleomorph</keyword>
<reference evidence="1 2" key="1">
    <citation type="journal article" date="2014" name="BMC Genomics">
        <title>Nucleomorph and plastid genome sequences of the chlorarachniophyte Lotharella oceanica: convergent reductive evolution and frequent recombination in nucleomorph-bearing algae.</title>
        <authorList>
            <person name="Tanifuji G."/>
            <person name="Onodera N.T."/>
            <person name="Brown M.W."/>
            <person name="Curtis B.A."/>
            <person name="Roger A.J."/>
            <person name="Ka-Shu Wong G."/>
            <person name="Melkonian M."/>
            <person name="Archibald J.M."/>
        </authorList>
    </citation>
    <scope>NUCLEOTIDE SEQUENCE [LARGE SCALE GENOMIC DNA]</scope>
    <source>
        <strain evidence="1 2">CCMP622</strain>
    </source>
</reference>
<proteinExistence type="predicted"/>
<gene>
    <name evidence="1" type="ORF">M951_chr198</name>
</gene>
<evidence type="ECO:0000313" key="2">
    <source>
        <dbReference type="Proteomes" id="UP000243670"/>
    </source>
</evidence>
<protein>
    <submittedName>
        <fullName evidence="1">Uncharacterized protein</fullName>
    </submittedName>
</protein>
<organism evidence="1 2">
    <name type="scientific">Lotharella oceanica</name>
    <dbReference type="NCBI Taxonomy" id="641309"/>
    <lineage>
        <taxon>Eukaryota</taxon>
        <taxon>Sar</taxon>
        <taxon>Rhizaria</taxon>
        <taxon>Cercozoa</taxon>
        <taxon>Chlorarachniophyceae</taxon>
        <taxon>Lotharella</taxon>
    </lineage>
</organism>
<evidence type="ECO:0000313" key="1">
    <source>
        <dbReference type="EMBL" id="AIB09580.1"/>
    </source>
</evidence>
<name>A0A060DAN8_9EUKA</name>
<geneLocation type="nucleomorph" evidence="1"/>